<gene>
    <name evidence="6" type="ORF">I603_1851</name>
</gene>
<dbReference type="STRING" id="1300349.I603_1851"/>
<sequence>MPDPASQASNPDMSDVDVIVLGTGAAGMAAALAAHEAGAKVALVERGDRIGGTSAISGGVIWVADNPRMRAAGMADSREDALAYFRSLNHGDLVDETLEAFVGKGPEALAFLEGIDALKVAVLPGYPDYYLDRPGAKPEGSRALDHDLFALGELGDWAAKIYAIEEPKPLMLRETPLGGATAMPPMEVLGQRMAARQCGFGQAMVARLLKACLDRGIEPVLGVETHRLVKDGARITGIEGERDGAPFALAARRGVIVSTGGFEWDEDLRQTFLRGPVTAPASPPTARGEGLKLAMAAGAKLGNMTSAWWAPTLVQPDAPWASGESRAQIILIERTVPHAIMVNRSGKRFCNEAANYSALGGVFHQFDPATYDYPNLPCWLVFDAQYAERYPLGTRQPGQPIPDWVMRDDTLAGLAAQIGIDGAALEETVARFNVHADAGHDPDFGRGTSAYDHFYGDRSREGAAVTLGAIREAPFYAVEISSGLLGTNGGPRTDGQARILGHDGAPIPGLLGAGNAIACPTGGIYAGAGGTLGPAITFGYIAGRTAARANT</sequence>
<reference evidence="6 7" key="1">
    <citation type="submission" date="2016-06" db="EMBL/GenBank/DDBJ databases">
        <title>Genome sequence of Porphyrobacter dokdonensis DSW-74.</title>
        <authorList>
            <person name="Kim J.F."/>
            <person name="Song J.Y."/>
        </authorList>
    </citation>
    <scope>NUCLEOTIDE SEQUENCE [LARGE SCALE GENOMIC DNA]</scope>
    <source>
        <strain evidence="6 7">DSW-74</strain>
    </source>
</reference>
<dbReference type="SUPFAM" id="SSF56425">
    <property type="entry name" value="Succinate dehydrogenase/fumarate reductase flavoprotein, catalytic domain"/>
    <property type="match status" value="1"/>
</dbReference>
<keyword evidence="7" id="KW-1185">Reference proteome</keyword>
<dbReference type="GO" id="GO:0016491">
    <property type="term" value="F:oxidoreductase activity"/>
    <property type="evidence" value="ECO:0007669"/>
    <property type="project" value="UniProtKB-KW"/>
</dbReference>
<comment type="cofactor">
    <cofactor evidence="1">
        <name>FAD</name>
        <dbReference type="ChEBI" id="CHEBI:57692"/>
    </cofactor>
</comment>
<dbReference type="Proteomes" id="UP000092484">
    <property type="component" value="Unassembled WGS sequence"/>
</dbReference>
<evidence type="ECO:0000313" key="6">
    <source>
        <dbReference type="EMBL" id="OBV10638.1"/>
    </source>
</evidence>
<dbReference type="InterPro" id="IPR027477">
    <property type="entry name" value="Succ_DH/fumarate_Rdtase_cat_sf"/>
</dbReference>
<evidence type="ECO:0000256" key="2">
    <source>
        <dbReference type="ARBA" id="ARBA00022630"/>
    </source>
</evidence>
<dbReference type="InterPro" id="IPR036188">
    <property type="entry name" value="FAD/NAD-bd_sf"/>
</dbReference>
<dbReference type="Gene3D" id="3.90.700.10">
    <property type="entry name" value="Succinate dehydrogenase/fumarate reductase flavoprotein, catalytic domain"/>
    <property type="match status" value="1"/>
</dbReference>
<dbReference type="AlphaFoldDB" id="A0A1A7BDM8"/>
<evidence type="ECO:0000256" key="4">
    <source>
        <dbReference type="ARBA" id="ARBA00023002"/>
    </source>
</evidence>
<organism evidence="6 7">
    <name type="scientific">Erythrobacter dokdonensis DSW-74</name>
    <dbReference type="NCBI Taxonomy" id="1300349"/>
    <lineage>
        <taxon>Bacteria</taxon>
        <taxon>Pseudomonadati</taxon>
        <taxon>Pseudomonadota</taxon>
        <taxon>Alphaproteobacteria</taxon>
        <taxon>Sphingomonadales</taxon>
        <taxon>Erythrobacteraceae</taxon>
        <taxon>Erythrobacter/Porphyrobacter group</taxon>
        <taxon>Erythrobacter</taxon>
    </lineage>
</organism>
<dbReference type="SUPFAM" id="SSF51905">
    <property type="entry name" value="FAD/NAD(P)-binding domain"/>
    <property type="match status" value="1"/>
</dbReference>
<dbReference type="GO" id="GO:0008202">
    <property type="term" value="P:steroid metabolic process"/>
    <property type="evidence" value="ECO:0007669"/>
    <property type="project" value="UniProtKB-ARBA"/>
</dbReference>
<proteinExistence type="predicted"/>
<protein>
    <submittedName>
        <fullName evidence="6">FAD binding domain protein</fullName>
    </submittedName>
</protein>
<keyword evidence="4" id="KW-0560">Oxidoreductase</keyword>
<evidence type="ECO:0000256" key="1">
    <source>
        <dbReference type="ARBA" id="ARBA00001974"/>
    </source>
</evidence>
<comment type="caution">
    <text evidence="6">The sequence shown here is derived from an EMBL/GenBank/DDBJ whole genome shotgun (WGS) entry which is preliminary data.</text>
</comment>
<dbReference type="InterPro" id="IPR003953">
    <property type="entry name" value="FAD-dep_OxRdtase_2_FAD-bd"/>
</dbReference>
<evidence type="ECO:0000256" key="3">
    <source>
        <dbReference type="ARBA" id="ARBA00022827"/>
    </source>
</evidence>
<accession>A0A1A7BDM8</accession>
<evidence type="ECO:0000259" key="5">
    <source>
        <dbReference type="Pfam" id="PF00890"/>
    </source>
</evidence>
<feature type="domain" description="FAD-dependent oxidoreductase 2 FAD-binding" evidence="5">
    <location>
        <begin position="17"/>
        <end position="532"/>
    </location>
</feature>
<dbReference type="Pfam" id="PF00890">
    <property type="entry name" value="FAD_binding_2"/>
    <property type="match status" value="1"/>
</dbReference>
<dbReference type="EMBL" id="LZYB01000004">
    <property type="protein sequence ID" value="OBV10638.1"/>
    <property type="molecule type" value="Genomic_DNA"/>
</dbReference>
<keyword evidence="3" id="KW-0274">FAD</keyword>
<keyword evidence="2" id="KW-0285">Flavoprotein</keyword>
<dbReference type="PANTHER" id="PTHR43400">
    <property type="entry name" value="FUMARATE REDUCTASE"/>
    <property type="match status" value="1"/>
</dbReference>
<name>A0A1A7BDM8_9SPHN</name>
<dbReference type="InterPro" id="IPR050315">
    <property type="entry name" value="FAD-oxidoreductase_2"/>
</dbReference>
<evidence type="ECO:0000313" key="7">
    <source>
        <dbReference type="Proteomes" id="UP000092484"/>
    </source>
</evidence>
<dbReference type="PANTHER" id="PTHR43400:SF10">
    <property type="entry name" value="3-OXOSTEROID 1-DEHYDROGENASE"/>
    <property type="match status" value="1"/>
</dbReference>
<dbReference type="Gene3D" id="3.50.50.60">
    <property type="entry name" value="FAD/NAD(P)-binding domain"/>
    <property type="match status" value="2"/>
</dbReference>